<comment type="caution">
    <text evidence="1">The sequence shown here is derived from an EMBL/GenBank/DDBJ whole genome shotgun (WGS) entry which is preliminary data.</text>
</comment>
<reference evidence="1" key="1">
    <citation type="submission" date="2020-11" db="EMBL/GenBank/DDBJ databases">
        <title>Molecular epidemiology and genomic profiles of multidrug-resistant bacteria collected from clinical sources in South Africa.</title>
        <authorList>
            <person name="Asante J."/>
            <person name="Amoako D.G."/>
        </authorList>
    </citation>
    <scope>NUCLEOTIDE SEQUENCE</scope>
    <source>
        <strain evidence="1">C68</strain>
    </source>
</reference>
<dbReference type="AlphaFoldDB" id="A0A8I0WAU1"/>
<dbReference type="EMBL" id="JADPYN010000041">
    <property type="protein sequence ID" value="MBF9304755.1"/>
    <property type="molecule type" value="Genomic_DNA"/>
</dbReference>
<dbReference type="Proteomes" id="UP000622362">
    <property type="component" value="Unassembled WGS sequence"/>
</dbReference>
<gene>
    <name evidence="1" type="ORF">I3V53_11865</name>
</gene>
<protein>
    <submittedName>
        <fullName evidence="1">Uncharacterized protein</fullName>
    </submittedName>
</protein>
<sequence length="85" mass="8758">MQGKNGKKAKENLVAFKKEVEKQQKNSTSTSNRDACDAITVTGFAHTTATSRAMVTLGVSGPVGWGVAAGMGALYAGESIACNHA</sequence>
<dbReference type="RefSeq" id="WP_049415229.1">
    <property type="nucleotide sequence ID" value="NZ_JADPYN010000041.1"/>
</dbReference>
<evidence type="ECO:0000313" key="1">
    <source>
        <dbReference type="EMBL" id="MBF9304755.1"/>
    </source>
</evidence>
<name>A0A8I0WAU1_STAEP</name>
<organism evidence="1 2">
    <name type="scientific">Staphylococcus epidermidis</name>
    <dbReference type="NCBI Taxonomy" id="1282"/>
    <lineage>
        <taxon>Bacteria</taxon>
        <taxon>Bacillati</taxon>
        <taxon>Bacillota</taxon>
        <taxon>Bacilli</taxon>
        <taxon>Bacillales</taxon>
        <taxon>Staphylococcaceae</taxon>
        <taxon>Staphylococcus</taxon>
    </lineage>
</organism>
<evidence type="ECO:0000313" key="2">
    <source>
        <dbReference type="Proteomes" id="UP000622362"/>
    </source>
</evidence>
<proteinExistence type="predicted"/>
<accession>A0A8I0WAU1</accession>